<keyword evidence="10" id="KW-1185">Reference proteome</keyword>
<dbReference type="Proteomes" id="UP000287033">
    <property type="component" value="Unassembled WGS sequence"/>
</dbReference>
<dbReference type="AlphaFoldDB" id="A0A401TDL6"/>
<dbReference type="PANTHER" id="PTHR10792:SF8">
    <property type="entry name" value="RIBOSOME BIOGENESIS PROTEIN RLP24-RELATED"/>
    <property type="match status" value="1"/>
</dbReference>
<dbReference type="Gene3D" id="2.30.170.20">
    <property type="entry name" value="Ribosomal protein L24e"/>
    <property type="match status" value="1"/>
</dbReference>
<dbReference type="Pfam" id="PF01246">
    <property type="entry name" value="Ribosomal_L24e"/>
    <property type="match status" value="1"/>
</dbReference>
<dbReference type="InterPro" id="IPR000988">
    <property type="entry name" value="Ribosomal_eL24-rel_N"/>
</dbReference>
<reference evidence="9 10" key="1">
    <citation type="journal article" date="2018" name="Nat. Ecol. Evol.">
        <title>Shark genomes provide insights into elasmobranch evolution and the origin of vertebrates.</title>
        <authorList>
            <person name="Hara Y"/>
            <person name="Yamaguchi K"/>
            <person name="Onimaru K"/>
            <person name="Kadota M"/>
            <person name="Koyanagi M"/>
            <person name="Keeley SD"/>
            <person name="Tatsumi K"/>
            <person name="Tanaka K"/>
            <person name="Motone F"/>
            <person name="Kageyama Y"/>
            <person name="Nozu R"/>
            <person name="Adachi N"/>
            <person name="Nishimura O"/>
            <person name="Nakagawa R"/>
            <person name="Tanegashima C"/>
            <person name="Kiyatake I"/>
            <person name="Matsumoto R"/>
            <person name="Murakumo K"/>
            <person name="Nishida K"/>
            <person name="Terakita A"/>
            <person name="Kuratani S"/>
            <person name="Sato K"/>
            <person name="Hyodo S Kuraku.S."/>
        </authorList>
    </citation>
    <scope>NUCLEOTIDE SEQUENCE [LARGE SCALE GENOMIC DNA]</scope>
</reference>
<comment type="subcellular location">
    <subcellularLocation>
        <location evidence="1">Nucleus</location>
    </subcellularLocation>
</comment>
<comment type="caution">
    <text evidence="9">The sequence shown here is derived from an EMBL/GenBank/DDBJ whole genome shotgun (WGS) entry which is preliminary data.</text>
</comment>
<evidence type="ECO:0000313" key="9">
    <source>
        <dbReference type="EMBL" id="GCC40733.1"/>
    </source>
</evidence>
<protein>
    <recommendedName>
        <fullName evidence="5">Probable ribosome biogenesis protein RLP24</fullName>
    </recommendedName>
    <alternativeName>
        <fullName evidence="6">Ribosomal L24 domain-containing protein 1</fullName>
    </alternativeName>
</protein>
<evidence type="ECO:0000259" key="8">
    <source>
        <dbReference type="Pfam" id="PF01246"/>
    </source>
</evidence>
<dbReference type="GO" id="GO:0005730">
    <property type="term" value="C:nucleolus"/>
    <property type="evidence" value="ECO:0007669"/>
    <property type="project" value="TreeGrafter"/>
</dbReference>
<feature type="domain" description="Large ribosomal subunit protein eL24-related N-terminal" evidence="8">
    <location>
        <begin position="1"/>
        <end position="28"/>
    </location>
</feature>
<comment type="function">
    <text evidence="4">Involved in the biogenesis of the 60S ribosomal subunit. Ensures the docking of GTPBP4/NOG1 to pre-60S particles.</text>
</comment>
<dbReference type="PROSITE" id="PS01073">
    <property type="entry name" value="RIBOSOMAL_L24E"/>
    <property type="match status" value="1"/>
</dbReference>
<comment type="subunit">
    <text evidence="7">Associated with nucleolar and cytoplasmic pre-60S particles. At the end of biogenesis it dissociates from cytoplasmic pre-60S particles and is likely to be exchanged for its ribosomal homolog, RPL24.</text>
</comment>
<dbReference type="EMBL" id="BEZZ01049588">
    <property type="protein sequence ID" value="GCC40733.1"/>
    <property type="molecule type" value="Genomic_DNA"/>
</dbReference>
<name>A0A401TDL6_CHIPU</name>
<evidence type="ECO:0000256" key="6">
    <source>
        <dbReference type="ARBA" id="ARBA00042993"/>
    </source>
</evidence>
<dbReference type="STRING" id="137246.A0A401TDL6"/>
<evidence type="ECO:0000313" key="10">
    <source>
        <dbReference type="Proteomes" id="UP000287033"/>
    </source>
</evidence>
<dbReference type="OrthoDB" id="10262490at2759"/>
<sequence length="111" mass="12225">MRIEKCYFCSAPVYPGHGMMFVRNDCKVRRGWAGVGMGTVGEAGPRPRAPRRSCRPGEPGIIVRGWDLPGKDPGEDGISDQNLAGARCAFARRHVVGNTHLHLYSAFHTIY</sequence>
<evidence type="ECO:0000256" key="4">
    <source>
        <dbReference type="ARBA" id="ARBA00037035"/>
    </source>
</evidence>
<accession>A0A401TDL6</accession>
<gene>
    <name evidence="9" type="ORF">chiPu_0024970</name>
</gene>
<dbReference type="GO" id="GO:0003735">
    <property type="term" value="F:structural constituent of ribosome"/>
    <property type="evidence" value="ECO:0007669"/>
    <property type="project" value="InterPro"/>
</dbReference>
<keyword evidence="3" id="KW-0539">Nucleus</keyword>
<evidence type="ECO:0000256" key="1">
    <source>
        <dbReference type="ARBA" id="ARBA00004123"/>
    </source>
</evidence>
<dbReference type="InterPro" id="IPR023442">
    <property type="entry name" value="Ribosomal_eL24_CS"/>
</dbReference>
<dbReference type="PANTHER" id="PTHR10792">
    <property type="entry name" value="60S RIBOSOMAL PROTEIN L24"/>
    <property type="match status" value="1"/>
</dbReference>
<dbReference type="SUPFAM" id="SSF57716">
    <property type="entry name" value="Glucocorticoid receptor-like (DNA-binding domain)"/>
    <property type="match status" value="1"/>
</dbReference>
<dbReference type="GO" id="GO:0042273">
    <property type="term" value="P:ribosomal large subunit biogenesis"/>
    <property type="evidence" value="ECO:0007669"/>
    <property type="project" value="TreeGrafter"/>
</dbReference>
<proteinExistence type="inferred from homology"/>
<dbReference type="InterPro" id="IPR056366">
    <property type="entry name" value="Ribosomal_eL24"/>
</dbReference>
<organism evidence="9 10">
    <name type="scientific">Chiloscyllium punctatum</name>
    <name type="common">Brownbanded bambooshark</name>
    <name type="synonym">Hemiscyllium punctatum</name>
    <dbReference type="NCBI Taxonomy" id="137246"/>
    <lineage>
        <taxon>Eukaryota</taxon>
        <taxon>Metazoa</taxon>
        <taxon>Chordata</taxon>
        <taxon>Craniata</taxon>
        <taxon>Vertebrata</taxon>
        <taxon>Chondrichthyes</taxon>
        <taxon>Elasmobranchii</taxon>
        <taxon>Galeomorphii</taxon>
        <taxon>Galeoidea</taxon>
        <taxon>Orectolobiformes</taxon>
        <taxon>Hemiscylliidae</taxon>
        <taxon>Chiloscyllium</taxon>
    </lineage>
</organism>
<evidence type="ECO:0000256" key="2">
    <source>
        <dbReference type="ARBA" id="ARBA00005647"/>
    </source>
</evidence>
<evidence type="ECO:0000256" key="3">
    <source>
        <dbReference type="ARBA" id="ARBA00023242"/>
    </source>
</evidence>
<comment type="similarity">
    <text evidence="2">Belongs to the eukaryotic ribosomal protein eL24 family.</text>
</comment>
<dbReference type="InterPro" id="IPR038630">
    <property type="entry name" value="L24e/L24_sf"/>
</dbReference>
<evidence type="ECO:0000256" key="7">
    <source>
        <dbReference type="ARBA" id="ARBA00047058"/>
    </source>
</evidence>
<evidence type="ECO:0000256" key="5">
    <source>
        <dbReference type="ARBA" id="ARBA00039784"/>
    </source>
</evidence>